<dbReference type="SUPFAM" id="SSF52768">
    <property type="entry name" value="Arginase/deacetylase"/>
    <property type="match status" value="1"/>
</dbReference>
<evidence type="ECO:0000256" key="1">
    <source>
        <dbReference type="ARBA" id="ARBA00005101"/>
    </source>
</evidence>
<comment type="pathway">
    <text evidence="1">Ketone degradation; acetoin degradation.</text>
</comment>
<dbReference type="EMBL" id="BAAAYL010000001">
    <property type="protein sequence ID" value="GAA3373982.1"/>
    <property type="molecule type" value="Genomic_DNA"/>
</dbReference>
<dbReference type="Proteomes" id="UP001499990">
    <property type="component" value="Unassembled WGS sequence"/>
</dbReference>
<dbReference type="Pfam" id="PF00850">
    <property type="entry name" value="Hist_deacetyl"/>
    <property type="match status" value="1"/>
</dbReference>
<dbReference type="InterPro" id="IPR003085">
    <property type="entry name" value="AcuC"/>
</dbReference>
<sequence>MTDARLRHGRASLALSFCAQGIAFALLVTRIPAVQDRYGISDGVLPAFLAAVPVLAGVGSVATEKPAKRVGPGAVPRWSQLVVLLALIGVAAGRDIWHAAVSLGVFGLAVGALDASMNMLGVGLQRAYRRSIMLGFHAAYSLGGIAGASLAWVGAHFGRSLLVLYLPVVGLLLPVTLLGSRWYVDVPAEGERDPVAASVPRVPATVAGMSGRALLMWDEAVTGYDFGPSHPMDPVRLALTMGLVRAYGLDRAMDVVAAPPAGESTLRLVHRADYVAAVRAVSADPGSADGSYGLGTMDDPAFAGMHEVSALIAGQSVGAAEAVWRGDAAHAVNFAGGLHHAMPGAASGFCIYNDPALAIARLLELGAERVAYVDVDVHHGDGVQAAFWDDPRVLTVSLHEHPRMLFPGTGWPEETGGQEAEGSAVNVALPPGTGDAAWLRAFHAVVPELLADFRPQVLVTQHGADTHFEDPLAHLAVSLDAQRMVQDACHSLAHEYVEGGRWVALGGGGYAVVDVVPRSWTHLVGIAAHAPVAPESVIPASWRDEVYARTRQLGPGRMTDGREASWREWEAGYDPADRVDQAVLATRRSVFPLRGLLA</sequence>
<comment type="similarity">
    <text evidence="2">Belongs to the histone deacetylase family.</text>
</comment>
<feature type="transmembrane region" description="Helical" evidence="5">
    <location>
        <begin position="132"/>
        <end position="155"/>
    </location>
</feature>
<dbReference type="PANTHER" id="PTHR10625:SF10">
    <property type="entry name" value="HISTONE DEACETYLASE HDAC1"/>
    <property type="match status" value="1"/>
</dbReference>
<dbReference type="Gene3D" id="3.40.800.20">
    <property type="entry name" value="Histone deacetylase domain"/>
    <property type="match status" value="1"/>
</dbReference>
<feature type="transmembrane region" description="Helical" evidence="5">
    <location>
        <begin position="99"/>
        <end position="120"/>
    </location>
</feature>
<dbReference type="SUPFAM" id="SSF103473">
    <property type="entry name" value="MFS general substrate transporter"/>
    <property type="match status" value="1"/>
</dbReference>
<dbReference type="InterPro" id="IPR000286">
    <property type="entry name" value="HDACs"/>
</dbReference>
<dbReference type="InterPro" id="IPR036259">
    <property type="entry name" value="MFS_trans_sf"/>
</dbReference>
<evidence type="ECO:0000256" key="2">
    <source>
        <dbReference type="ARBA" id="ARBA00005947"/>
    </source>
</evidence>
<protein>
    <recommendedName>
        <fullName evidence="3">Acetoin utilization protein AcuC</fullName>
    </recommendedName>
</protein>
<keyword evidence="4" id="KW-0006">Acetoin catabolism</keyword>
<dbReference type="PRINTS" id="PR01272">
    <property type="entry name" value="ACUCPROTEIN"/>
</dbReference>
<evidence type="ECO:0000313" key="8">
    <source>
        <dbReference type="Proteomes" id="UP001499990"/>
    </source>
</evidence>
<evidence type="ECO:0000256" key="4">
    <source>
        <dbReference type="ARBA" id="ARBA00022627"/>
    </source>
</evidence>
<dbReference type="InterPro" id="IPR023696">
    <property type="entry name" value="Ureohydrolase_dom_sf"/>
</dbReference>
<keyword evidence="8" id="KW-1185">Reference proteome</keyword>
<evidence type="ECO:0000259" key="6">
    <source>
        <dbReference type="Pfam" id="PF00850"/>
    </source>
</evidence>
<name>A0ABP6SDP8_9ACTN</name>
<evidence type="ECO:0000256" key="5">
    <source>
        <dbReference type="SAM" id="Phobius"/>
    </source>
</evidence>
<reference evidence="8" key="1">
    <citation type="journal article" date="2019" name="Int. J. Syst. Evol. Microbiol.">
        <title>The Global Catalogue of Microorganisms (GCM) 10K type strain sequencing project: providing services to taxonomists for standard genome sequencing and annotation.</title>
        <authorList>
            <consortium name="The Broad Institute Genomics Platform"/>
            <consortium name="The Broad Institute Genome Sequencing Center for Infectious Disease"/>
            <person name="Wu L."/>
            <person name="Ma J."/>
        </authorList>
    </citation>
    <scope>NUCLEOTIDE SEQUENCE [LARGE SCALE GENOMIC DNA]</scope>
    <source>
        <strain evidence="8">JCM 9651</strain>
    </source>
</reference>
<comment type="caution">
    <text evidence="7">The sequence shown here is derived from an EMBL/GenBank/DDBJ whole genome shotgun (WGS) entry which is preliminary data.</text>
</comment>
<proteinExistence type="inferred from homology"/>
<keyword evidence="5" id="KW-0472">Membrane</keyword>
<organism evidence="7 8">
    <name type="scientific">Streptomyces sannanensis</name>
    <dbReference type="NCBI Taxonomy" id="285536"/>
    <lineage>
        <taxon>Bacteria</taxon>
        <taxon>Bacillati</taxon>
        <taxon>Actinomycetota</taxon>
        <taxon>Actinomycetes</taxon>
        <taxon>Kitasatosporales</taxon>
        <taxon>Streptomycetaceae</taxon>
        <taxon>Streptomyces</taxon>
    </lineage>
</organism>
<evidence type="ECO:0000313" key="7">
    <source>
        <dbReference type="EMBL" id="GAA3373982.1"/>
    </source>
</evidence>
<dbReference type="InterPro" id="IPR023801">
    <property type="entry name" value="His_deacetylse_dom"/>
</dbReference>
<evidence type="ECO:0000256" key="3">
    <source>
        <dbReference type="ARBA" id="ARBA00020218"/>
    </source>
</evidence>
<dbReference type="CDD" id="cd09994">
    <property type="entry name" value="HDAC_AcuC_like"/>
    <property type="match status" value="1"/>
</dbReference>
<dbReference type="PRINTS" id="PR01270">
    <property type="entry name" value="HDASUPER"/>
</dbReference>
<feature type="transmembrane region" description="Helical" evidence="5">
    <location>
        <begin position="43"/>
        <end position="62"/>
    </location>
</feature>
<dbReference type="InterPro" id="IPR037138">
    <property type="entry name" value="His_deacetylse_dom_sf"/>
</dbReference>
<feature type="transmembrane region" description="Helical" evidence="5">
    <location>
        <begin position="12"/>
        <end position="31"/>
    </location>
</feature>
<keyword evidence="5" id="KW-0812">Transmembrane</keyword>
<feature type="transmembrane region" description="Helical" evidence="5">
    <location>
        <begin position="74"/>
        <end position="93"/>
    </location>
</feature>
<gene>
    <name evidence="7" type="ORF">GCM10020367_36070</name>
</gene>
<keyword evidence="5" id="KW-1133">Transmembrane helix</keyword>
<feature type="domain" description="Histone deacetylase" evidence="6">
    <location>
        <begin position="230"/>
        <end position="524"/>
    </location>
</feature>
<accession>A0ABP6SDP8</accession>
<dbReference type="PANTHER" id="PTHR10625">
    <property type="entry name" value="HISTONE DEACETYLASE HDAC1-RELATED"/>
    <property type="match status" value="1"/>
</dbReference>